<organism evidence="4 5">
    <name type="scientific">Psychromonas arctica</name>
    <dbReference type="NCBI Taxonomy" id="168275"/>
    <lineage>
        <taxon>Bacteria</taxon>
        <taxon>Pseudomonadati</taxon>
        <taxon>Pseudomonadota</taxon>
        <taxon>Gammaproteobacteria</taxon>
        <taxon>Alteromonadales</taxon>
        <taxon>Psychromonadaceae</taxon>
        <taxon>Psychromonas</taxon>
    </lineage>
</organism>
<keyword evidence="5" id="KW-1185">Reference proteome</keyword>
<dbReference type="GO" id="GO:0003887">
    <property type="term" value="F:DNA-directed DNA polymerase activity"/>
    <property type="evidence" value="ECO:0007669"/>
    <property type="project" value="UniProtKB-EC"/>
</dbReference>
<dbReference type="Pfam" id="PF13177">
    <property type="entry name" value="DNA_pol3_delta2"/>
    <property type="match status" value="1"/>
</dbReference>
<evidence type="ECO:0000313" key="4">
    <source>
        <dbReference type="EMBL" id="MEL0660241.1"/>
    </source>
</evidence>
<protein>
    <recommendedName>
        <fullName evidence="1">DNA-directed DNA polymerase</fullName>
        <ecNumber evidence="1">2.7.7.7</ecNumber>
    </recommendedName>
</protein>
<evidence type="ECO:0000256" key="2">
    <source>
        <dbReference type="ARBA" id="ARBA00022932"/>
    </source>
</evidence>
<evidence type="ECO:0000256" key="1">
    <source>
        <dbReference type="ARBA" id="ARBA00012417"/>
    </source>
</evidence>
<dbReference type="PANTHER" id="PTHR11669">
    <property type="entry name" value="REPLICATION FACTOR C / DNA POLYMERASE III GAMMA-TAU SUBUNIT"/>
    <property type="match status" value="1"/>
</dbReference>
<accession>A0ABU9HEE5</accession>
<keyword evidence="4" id="KW-0808">Transferase</keyword>
<dbReference type="InterPro" id="IPR004622">
    <property type="entry name" value="DNA_pol_HolB"/>
</dbReference>
<proteinExistence type="predicted"/>
<dbReference type="InterPro" id="IPR050238">
    <property type="entry name" value="DNA_Rep/Repair_Clamp_Loader"/>
</dbReference>
<dbReference type="PANTHER" id="PTHR11669:SF8">
    <property type="entry name" value="DNA POLYMERASE III SUBUNIT DELTA"/>
    <property type="match status" value="1"/>
</dbReference>
<dbReference type="InterPro" id="IPR027417">
    <property type="entry name" value="P-loop_NTPase"/>
</dbReference>
<keyword evidence="4" id="KW-0548">Nucleotidyltransferase</keyword>
<keyword evidence="2" id="KW-0239">DNA-directed DNA polymerase</keyword>
<dbReference type="NCBIfam" id="TIGR00678">
    <property type="entry name" value="holB"/>
    <property type="match status" value="1"/>
</dbReference>
<dbReference type="SUPFAM" id="SSF52540">
    <property type="entry name" value="P-loop containing nucleoside triphosphate hydrolases"/>
    <property type="match status" value="1"/>
</dbReference>
<comment type="caution">
    <text evidence="4">The sequence shown here is derived from an EMBL/GenBank/DDBJ whole genome shotgun (WGS) entry which is preliminary data.</text>
</comment>
<dbReference type="Proteomes" id="UP001366060">
    <property type="component" value="Unassembled WGS sequence"/>
</dbReference>
<dbReference type="Gene3D" id="3.40.50.300">
    <property type="entry name" value="P-loop containing nucleotide triphosphate hydrolases"/>
    <property type="match status" value="1"/>
</dbReference>
<sequence length="352" mass="40404">MPTNNEIPDTDNAEVIFENVTTPWLTPFYEKLQNTYHEGRFAHGLLFTGSAGIGKYKLAKQLAQFLLCTDKRDNDACFECHSCRLISANNHLDFHLLEAEKNKSIGIDQVRLLTEKLNERPQLGNNKVVLIKGVDQLTEAAANALLKTLEEPQGDSYLILLARTHHQLMPTLLSRLQQTHIHSPDDQTLIDWLYALGYQVSDYGVLRWFQNSPLALLNHLKALEQDASLDTRRQCVEGLFNLLYQPIHLFSFSQLLIKDVEQNLLLVFHLLHDIHKLKLNNNQLNEDAIYYFALPQLQLWQTQLSCKSLRVLSTEILKTRSLLTSHSSLKKELLINALLIKIKNEFKENKAC</sequence>
<dbReference type="RefSeq" id="WP_341628708.1">
    <property type="nucleotide sequence ID" value="NZ_JBAKBA010000036.1"/>
</dbReference>
<comment type="catalytic activity">
    <reaction evidence="3">
        <text>DNA(n) + a 2'-deoxyribonucleoside 5'-triphosphate = DNA(n+1) + diphosphate</text>
        <dbReference type="Rhea" id="RHEA:22508"/>
        <dbReference type="Rhea" id="RHEA-COMP:17339"/>
        <dbReference type="Rhea" id="RHEA-COMP:17340"/>
        <dbReference type="ChEBI" id="CHEBI:33019"/>
        <dbReference type="ChEBI" id="CHEBI:61560"/>
        <dbReference type="ChEBI" id="CHEBI:173112"/>
        <dbReference type="EC" id="2.7.7.7"/>
    </reaction>
</comment>
<evidence type="ECO:0000313" key="5">
    <source>
        <dbReference type="Proteomes" id="UP001366060"/>
    </source>
</evidence>
<gene>
    <name evidence="4" type="primary">holB</name>
    <name evidence="4" type="ORF">V6255_13975</name>
</gene>
<reference evidence="4 5" key="1">
    <citation type="submission" date="2024-02" db="EMBL/GenBank/DDBJ databases">
        <title>Bacteria isolated from the canopy kelp, Nereocystis luetkeana.</title>
        <authorList>
            <person name="Pfister C.A."/>
            <person name="Younker I.T."/>
            <person name="Light S.H."/>
        </authorList>
    </citation>
    <scope>NUCLEOTIDE SEQUENCE [LARGE SCALE GENOMIC DNA]</scope>
    <source>
        <strain evidence="4 5">TI.2.07</strain>
    </source>
</reference>
<evidence type="ECO:0000256" key="3">
    <source>
        <dbReference type="ARBA" id="ARBA00049244"/>
    </source>
</evidence>
<dbReference type="EMBL" id="JBAKBA010000036">
    <property type="protein sequence ID" value="MEL0660241.1"/>
    <property type="molecule type" value="Genomic_DNA"/>
</dbReference>
<dbReference type="EC" id="2.7.7.7" evidence="1"/>
<name>A0ABU9HEE5_9GAMM</name>